<dbReference type="Pfam" id="PF03572">
    <property type="entry name" value="Peptidase_S41"/>
    <property type="match status" value="1"/>
</dbReference>
<dbReference type="Proteomes" id="UP001378956">
    <property type="component" value="Unassembled WGS sequence"/>
</dbReference>
<keyword evidence="3" id="KW-1185">Reference proteome</keyword>
<evidence type="ECO:0000313" key="3">
    <source>
        <dbReference type="Proteomes" id="UP001378956"/>
    </source>
</evidence>
<gene>
    <name evidence="2" type="ORF">WAE58_20920</name>
</gene>
<comment type="caution">
    <text evidence="2">The sequence shown here is derived from an EMBL/GenBank/DDBJ whole genome shotgun (WGS) entry which is preliminary data.</text>
</comment>
<reference evidence="2 3" key="1">
    <citation type="submission" date="2024-03" db="EMBL/GenBank/DDBJ databases">
        <title>Sequence of Lycoming College Course Isolates.</title>
        <authorList>
            <person name="Plotts O."/>
            <person name="Newman J."/>
        </authorList>
    </citation>
    <scope>NUCLEOTIDE SEQUENCE [LARGE SCALE GENOMIC DNA]</scope>
    <source>
        <strain evidence="2 3">CJB-3</strain>
    </source>
</reference>
<name>A0ABU8NTI6_9SPHI</name>
<dbReference type="EMBL" id="JBBEUB010000008">
    <property type="protein sequence ID" value="MEJ2904921.1"/>
    <property type="molecule type" value="Genomic_DNA"/>
</dbReference>
<sequence>MITRINIIRGKHLLLLAMALTGGSLAKAQRLFTVSELKKDFSVVKAALKEAHAGIYRYSDKVDIENHFVSMEKGINRPMTEQAFFRYLNPFIATIKDGHTKFHREGRPDDLFAFAKTGYFPLKLYFYGNKAYVRSDTVNGRISAGAEITSINGRPVKVVRDLIFKNIFVDGKGNTMKYALINDSFGGYYATFIETSKLFKVGYVDNGQAKTISIAGVSSQNIGHIEDLVAPYQLSFLGERIALMRISVFQPGPAAVGFDKFLSESFQAIRNAQISTLLLDLRNNEGGIDAYGIMLYSYLTDISFNYYDRFTVAGPAEYSFSRYAKLPPELEHLKRFIKKVDGEYQFSQKVGLGPQQPNPLNFNGKLIILINGRSFSVTSEFASIAKDNRRAVFIGEDTGGAAGGNTSGAFALVTLPNTKLGLDIPLLGYHMHLKDYSQADFGVKADYQIVPSIKDIMEKNDPVMQKALALSK</sequence>
<dbReference type="InterPro" id="IPR005151">
    <property type="entry name" value="Tail-specific_protease"/>
</dbReference>
<feature type="domain" description="Tail specific protease" evidence="1">
    <location>
        <begin position="241"/>
        <end position="429"/>
    </location>
</feature>
<evidence type="ECO:0000259" key="1">
    <source>
        <dbReference type="Pfam" id="PF03572"/>
    </source>
</evidence>
<proteinExistence type="predicted"/>
<protein>
    <submittedName>
        <fullName evidence="2">S41 family peptidase</fullName>
    </submittedName>
</protein>
<dbReference type="PANTHER" id="PTHR32060">
    <property type="entry name" value="TAIL-SPECIFIC PROTEASE"/>
    <property type="match status" value="1"/>
</dbReference>
<dbReference type="RefSeq" id="WP_337717420.1">
    <property type="nucleotide sequence ID" value="NZ_JBBEUB010000008.1"/>
</dbReference>
<dbReference type="SUPFAM" id="SSF52096">
    <property type="entry name" value="ClpP/crotonase"/>
    <property type="match status" value="1"/>
</dbReference>
<organism evidence="2 3">
    <name type="scientific">Pedobacter panaciterrae</name>
    <dbReference type="NCBI Taxonomy" id="363849"/>
    <lineage>
        <taxon>Bacteria</taxon>
        <taxon>Pseudomonadati</taxon>
        <taxon>Bacteroidota</taxon>
        <taxon>Sphingobacteriia</taxon>
        <taxon>Sphingobacteriales</taxon>
        <taxon>Sphingobacteriaceae</taxon>
        <taxon>Pedobacter</taxon>
    </lineage>
</organism>
<accession>A0ABU8NTI6</accession>
<evidence type="ECO:0000313" key="2">
    <source>
        <dbReference type="EMBL" id="MEJ2904921.1"/>
    </source>
</evidence>
<dbReference type="InterPro" id="IPR029045">
    <property type="entry name" value="ClpP/crotonase-like_dom_sf"/>
</dbReference>
<dbReference type="PANTHER" id="PTHR32060:SF22">
    <property type="entry name" value="CARBOXYL-TERMINAL-PROCESSING PEPTIDASE 3, CHLOROPLASTIC"/>
    <property type="match status" value="1"/>
</dbReference>
<dbReference type="Gene3D" id="3.90.226.10">
    <property type="entry name" value="2-enoyl-CoA Hydratase, Chain A, domain 1"/>
    <property type="match status" value="1"/>
</dbReference>